<dbReference type="InterPro" id="IPR052534">
    <property type="entry name" value="Extracell_DNA_Util/SecSys_Comp"/>
</dbReference>
<reference evidence="3 4" key="1">
    <citation type="submission" date="2022-06" db="EMBL/GenBank/DDBJ databases">
        <title>Rhizosaccharibacter gen. nov. sp. nov. KSS12, endophytic bacteria isolated from sugarcane.</title>
        <authorList>
            <person name="Pitiwittayakul N."/>
        </authorList>
    </citation>
    <scope>NUCLEOTIDE SEQUENCE [LARGE SCALE GENOMIC DNA]</scope>
    <source>
        <strain evidence="3 4">KSS12</strain>
    </source>
</reference>
<dbReference type="RefSeq" id="WP_422918247.1">
    <property type="nucleotide sequence ID" value="NZ_JAMZEJ010000001.1"/>
</dbReference>
<gene>
    <name evidence="3" type="ORF">NFI88_01475</name>
</gene>
<dbReference type="SUPFAM" id="SSF53067">
    <property type="entry name" value="Actin-like ATPase domain"/>
    <property type="match status" value="1"/>
</dbReference>
<feature type="compositionally biased region" description="Polar residues" evidence="1">
    <location>
        <begin position="329"/>
        <end position="338"/>
    </location>
</feature>
<comment type="caution">
    <text evidence="3">The sequence shown here is derived from an EMBL/GenBank/DDBJ whole genome shotgun (WGS) entry which is preliminary data.</text>
</comment>
<dbReference type="InterPro" id="IPR043129">
    <property type="entry name" value="ATPase_NBD"/>
</dbReference>
<proteinExistence type="predicted"/>
<sequence length="406" mass="42649">MPAAPLSSPFIGTLHDVLSWWRMRMLELLPRRFAPPDPSVAPALLVVPENGRLLLLRRRNGAEQPAGEVDAADGASFETRGEDGRGIAPGIAPGVAPGAALGIGEGRRTNRREAVLLRLPPGAVLVRPVTLPLAAEGALDGVLRFEMDRLTPFNADDVLFGWRDLRRDREAGRLLLTLLLVPRAPLAPTLAALDAAGLSPDALEAPLPGLPAPVRIPLRDRERRGRPGRMRTLLILAVVLLAVAIAALPFLWQGRRLAALDEERGALRPAVAEAQLLRARIAGSGAGAAAVAAERNRLGDALAVLAATTRVLPDDTFLSDLTLRDGTLTISGQSSTGPDPNGGGRGAAQLIPAMSGDPNFSNPSFAAPVTRMDNNNSELFSIRAGVGHEPDAAGRGRRTVPAAPAP</sequence>
<keyword evidence="2" id="KW-0472">Membrane</keyword>
<evidence type="ECO:0000256" key="2">
    <source>
        <dbReference type="SAM" id="Phobius"/>
    </source>
</evidence>
<protein>
    <submittedName>
        <fullName evidence="3">PilN domain-containing protein</fullName>
    </submittedName>
</protein>
<keyword evidence="4" id="KW-1185">Reference proteome</keyword>
<accession>A0ABT1VT37</accession>
<dbReference type="Pfam" id="PF05137">
    <property type="entry name" value="PilN"/>
    <property type="match status" value="1"/>
</dbReference>
<name>A0ABT1VT37_9PROT</name>
<dbReference type="Gene3D" id="3.30.420.380">
    <property type="match status" value="1"/>
</dbReference>
<evidence type="ECO:0000313" key="4">
    <source>
        <dbReference type="Proteomes" id="UP001524547"/>
    </source>
</evidence>
<keyword evidence="2" id="KW-1133">Transmembrane helix</keyword>
<dbReference type="InterPro" id="IPR007813">
    <property type="entry name" value="PilN"/>
</dbReference>
<evidence type="ECO:0000256" key="1">
    <source>
        <dbReference type="SAM" id="MobiDB-lite"/>
    </source>
</evidence>
<dbReference type="PANTHER" id="PTHR40278">
    <property type="entry name" value="DNA UTILIZATION PROTEIN HOFN"/>
    <property type="match status" value="1"/>
</dbReference>
<organism evidence="3 4">
    <name type="scientific">Rhizosaccharibacter radicis</name>
    <dbReference type="NCBI Taxonomy" id="2782605"/>
    <lineage>
        <taxon>Bacteria</taxon>
        <taxon>Pseudomonadati</taxon>
        <taxon>Pseudomonadota</taxon>
        <taxon>Alphaproteobacteria</taxon>
        <taxon>Acetobacterales</taxon>
        <taxon>Acetobacteraceae</taxon>
        <taxon>Rhizosaccharibacter</taxon>
    </lineage>
</organism>
<feature type="region of interest" description="Disordered" evidence="1">
    <location>
        <begin position="386"/>
        <end position="406"/>
    </location>
</feature>
<dbReference type="PANTHER" id="PTHR40278:SF1">
    <property type="entry name" value="DNA UTILIZATION PROTEIN HOFN"/>
    <property type="match status" value="1"/>
</dbReference>
<feature type="transmembrane region" description="Helical" evidence="2">
    <location>
        <begin position="233"/>
        <end position="252"/>
    </location>
</feature>
<dbReference type="Proteomes" id="UP001524547">
    <property type="component" value="Unassembled WGS sequence"/>
</dbReference>
<feature type="region of interest" description="Disordered" evidence="1">
    <location>
        <begin position="329"/>
        <end position="365"/>
    </location>
</feature>
<dbReference type="EMBL" id="JAMZEJ010000001">
    <property type="protein sequence ID" value="MCQ8239511.1"/>
    <property type="molecule type" value="Genomic_DNA"/>
</dbReference>
<evidence type="ECO:0000313" key="3">
    <source>
        <dbReference type="EMBL" id="MCQ8239511.1"/>
    </source>
</evidence>
<keyword evidence="2" id="KW-0812">Transmembrane</keyword>